<protein>
    <submittedName>
        <fullName evidence="1">Uncharacterized protein</fullName>
    </submittedName>
</protein>
<comment type="caution">
    <text evidence="1">The sequence shown here is derived from an EMBL/GenBank/DDBJ whole genome shotgun (WGS) entry which is preliminary data.</text>
</comment>
<dbReference type="Proteomes" id="UP000004105">
    <property type="component" value="Unassembled WGS sequence"/>
</dbReference>
<accession>F2BC86</accession>
<dbReference type="HOGENOM" id="CLU_2570261_0_0_4"/>
<dbReference type="EMBL" id="AFAY01000029">
    <property type="protein sequence ID" value="EGF10922.1"/>
    <property type="molecule type" value="Genomic_DNA"/>
</dbReference>
<organism evidence="1 2">
    <name type="scientific">Neisseria bacilliformis ATCC BAA-1200</name>
    <dbReference type="NCBI Taxonomy" id="888742"/>
    <lineage>
        <taxon>Bacteria</taxon>
        <taxon>Pseudomonadati</taxon>
        <taxon>Pseudomonadota</taxon>
        <taxon>Betaproteobacteria</taxon>
        <taxon>Neisseriales</taxon>
        <taxon>Neisseriaceae</taxon>
        <taxon>Neisseria</taxon>
    </lineage>
</organism>
<dbReference type="RefSeq" id="WP_007342402.1">
    <property type="nucleotide sequence ID" value="NZ_GL878494.1"/>
</dbReference>
<evidence type="ECO:0000313" key="1">
    <source>
        <dbReference type="EMBL" id="EGF10922.1"/>
    </source>
</evidence>
<name>F2BC86_9NEIS</name>
<proteinExistence type="predicted"/>
<sequence length="81" mass="9682">MYDSDFKFLKNRFFFHIAFYFPATPDLPELGQIRTGQPVNSFYYLPRPYTIDICTVLKRHKKRKIKNKHNMLFGTSPKHIG</sequence>
<gene>
    <name evidence="1" type="ORF">HMPREF9123_1393</name>
</gene>
<dbReference type="AlphaFoldDB" id="F2BC86"/>
<reference evidence="1 2" key="1">
    <citation type="submission" date="2011-02" db="EMBL/GenBank/DDBJ databases">
        <authorList>
            <person name="Muzny D."/>
            <person name="Qin X."/>
            <person name="Deng J."/>
            <person name="Jiang H."/>
            <person name="Liu Y."/>
            <person name="Qu J."/>
            <person name="Song X.-Z."/>
            <person name="Zhang L."/>
            <person name="Thornton R."/>
            <person name="Coyle M."/>
            <person name="Francisco L."/>
            <person name="Jackson L."/>
            <person name="Javaid M."/>
            <person name="Korchina V."/>
            <person name="Kovar C."/>
            <person name="Mata R."/>
            <person name="Mathew T."/>
            <person name="Ngo R."/>
            <person name="Nguyen L."/>
            <person name="Nguyen N."/>
            <person name="Okwuonu G."/>
            <person name="Ongeri F."/>
            <person name="Pham C."/>
            <person name="Simmons D."/>
            <person name="Wilczek-Boney K."/>
            <person name="Hale W."/>
            <person name="Jakkamsetti A."/>
            <person name="Pham P."/>
            <person name="Ruth R."/>
            <person name="San Lucas F."/>
            <person name="Warren J."/>
            <person name="Zhang J."/>
            <person name="Zhao Z."/>
            <person name="Zhou C."/>
            <person name="Zhu D."/>
            <person name="Lee S."/>
            <person name="Bess C."/>
            <person name="Blankenburg K."/>
            <person name="Forbes L."/>
            <person name="Fu Q."/>
            <person name="Gubbala S."/>
            <person name="Hirani K."/>
            <person name="Jayaseelan J.C."/>
            <person name="Lara F."/>
            <person name="Munidasa M."/>
            <person name="Palculict T."/>
            <person name="Patil S."/>
            <person name="Pu L.-L."/>
            <person name="Saada N."/>
            <person name="Tang L."/>
            <person name="Weissenberger G."/>
            <person name="Zhu Y."/>
            <person name="Hemphill L."/>
            <person name="Shang Y."/>
            <person name="Youmans B."/>
            <person name="Ayvaz T."/>
            <person name="Ross M."/>
            <person name="Santibanez J."/>
            <person name="Aqrawi P."/>
            <person name="Gross S."/>
            <person name="Joshi V."/>
            <person name="Fowler G."/>
            <person name="Nazareth L."/>
            <person name="Reid J."/>
            <person name="Worley K."/>
            <person name="Petrosino J."/>
            <person name="Highlander S."/>
            <person name="Gibbs R."/>
        </authorList>
    </citation>
    <scope>NUCLEOTIDE SEQUENCE [LARGE SCALE GENOMIC DNA]</scope>
    <source>
        <strain evidence="1 2">ATCC BAA-1200</strain>
    </source>
</reference>
<evidence type="ECO:0000313" key="2">
    <source>
        <dbReference type="Proteomes" id="UP000004105"/>
    </source>
</evidence>
<keyword evidence="2" id="KW-1185">Reference proteome</keyword>